<feature type="compositionally biased region" description="Basic and acidic residues" evidence="1">
    <location>
        <begin position="62"/>
        <end position="73"/>
    </location>
</feature>
<feature type="domain" description="Transcription factor zinc-finger" evidence="2">
    <location>
        <begin position="5"/>
        <end position="44"/>
    </location>
</feature>
<dbReference type="RefSeq" id="WP_090644389.1">
    <property type="nucleotide sequence ID" value="NZ_CBCRYE010000001.1"/>
</dbReference>
<evidence type="ECO:0000259" key="2">
    <source>
        <dbReference type="Pfam" id="PF13453"/>
    </source>
</evidence>
<dbReference type="InterPro" id="IPR027392">
    <property type="entry name" value="TF_Znf"/>
</dbReference>
<evidence type="ECO:0000313" key="4">
    <source>
        <dbReference type="Proteomes" id="UP000199150"/>
    </source>
</evidence>
<dbReference type="STRING" id="260084.SAMN02927928_1010"/>
<accession>A0A1G4Q8I3</accession>
<feature type="region of interest" description="Disordered" evidence="1">
    <location>
        <begin position="50"/>
        <end position="73"/>
    </location>
</feature>
<reference evidence="4" key="1">
    <citation type="submission" date="2016-10" db="EMBL/GenBank/DDBJ databases">
        <authorList>
            <person name="Varghese N."/>
            <person name="Submissions S."/>
        </authorList>
    </citation>
    <scope>NUCLEOTIDE SEQUENCE [LARGE SCALE GENOMIC DNA]</scope>
    <source>
        <strain evidence="4">CGMCC 1.3431</strain>
    </source>
</reference>
<sequence length="95" mass="11102">MPALICPVCQGSFREVIREGILIDICTQCQGVWLDRGELEKLIALSKDDRDIPLPPPAQPRARRDDDYDSRYEGRDFSHRKKKKRFDFGDIFDFD</sequence>
<dbReference type="Proteomes" id="UP000199150">
    <property type="component" value="Unassembled WGS sequence"/>
</dbReference>
<dbReference type="OrthoDB" id="9814037at2"/>
<gene>
    <name evidence="3" type="ORF">SAMN02927928_1010</name>
</gene>
<name>A0A1G4Q8I3_9CAUL</name>
<protein>
    <recommendedName>
        <fullName evidence="2">Transcription factor zinc-finger domain-containing protein</fullName>
    </recommendedName>
</protein>
<dbReference type="EMBL" id="FMTS01000001">
    <property type="protein sequence ID" value="SCW40906.1"/>
    <property type="molecule type" value="Genomic_DNA"/>
</dbReference>
<dbReference type="Pfam" id="PF13453">
    <property type="entry name" value="Zn_ribbon_TFIIB"/>
    <property type="match status" value="1"/>
</dbReference>
<proteinExistence type="predicted"/>
<keyword evidence="4" id="KW-1185">Reference proteome</keyword>
<evidence type="ECO:0000313" key="3">
    <source>
        <dbReference type="EMBL" id="SCW40906.1"/>
    </source>
</evidence>
<dbReference type="AlphaFoldDB" id="A0A1G4Q8I3"/>
<evidence type="ECO:0000256" key="1">
    <source>
        <dbReference type="SAM" id="MobiDB-lite"/>
    </source>
</evidence>
<organism evidence="3 4">
    <name type="scientific">Asticcacaulis taihuensis</name>
    <dbReference type="NCBI Taxonomy" id="260084"/>
    <lineage>
        <taxon>Bacteria</taxon>
        <taxon>Pseudomonadati</taxon>
        <taxon>Pseudomonadota</taxon>
        <taxon>Alphaproteobacteria</taxon>
        <taxon>Caulobacterales</taxon>
        <taxon>Caulobacteraceae</taxon>
        <taxon>Asticcacaulis</taxon>
    </lineage>
</organism>